<evidence type="ECO:0000313" key="3">
    <source>
        <dbReference type="Proteomes" id="UP000748752"/>
    </source>
</evidence>
<evidence type="ECO:0000313" key="2">
    <source>
        <dbReference type="EMBL" id="MBK1633477.1"/>
    </source>
</evidence>
<gene>
    <name evidence="2" type="ORF">CKO31_22555</name>
</gene>
<organism evidence="2 3">
    <name type="scientific">Thiohalocapsa halophila</name>
    <dbReference type="NCBI Taxonomy" id="69359"/>
    <lineage>
        <taxon>Bacteria</taxon>
        <taxon>Pseudomonadati</taxon>
        <taxon>Pseudomonadota</taxon>
        <taxon>Gammaproteobacteria</taxon>
        <taxon>Chromatiales</taxon>
        <taxon>Chromatiaceae</taxon>
        <taxon>Thiohalocapsa</taxon>
    </lineage>
</organism>
<keyword evidence="1" id="KW-1133">Transmembrane helix</keyword>
<protein>
    <submittedName>
        <fullName evidence="2">Uncharacterized protein</fullName>
    </submittedName>
</protein>
<keyword evidence="3" id="KW-1185">Reference proteome</keyword>
<sequence length="392" mass="42308">MFDEGLDANIVFYQWEGAYTGLIGAPRARHNADYAGYRLGRKLTAILGSDYEQDLHFIGHSYGTIVNGIAIRYLESWGDLGDATVQQFTALDAPTDAPGWIAPNFPAEWFEFVLPDSVDYFDNYFSTRPFNHATEGGYGESVFAADINQGVGFGHGPVGSEFYPEYVVKGRQADFGTVNWTARTIEPEPEIDDWITPLLPAIGGAAIPAGSESADSVAAVTTPQRTVLPVESIFEPLIGQPELVSGLPGYDAFRFDGHRIAEQSPVSMMQLIDIPLGTEMLLLDWMVGAGGDGDWFTLYFGDELLWSMGIDGLLEDLLLDAVIDVSDFAGMSGALTATLHSVGESNAELYVGNLRFAGTFGAAPVPAPLSLVAAGLLALAAQRHRRGQRRAN</sequence>
<dbReference type="EMBL" id="NRRV01000088">
    <property type="protein sequence ID" value="MBK1633477.1"/>
    <property type="molecule type" value="Genomic_DNA"/>
</dbReference>
<feature type="transmembrane region" description="Helical" evidence="1">
    <location>
        <begin position="356"/>
        <end position="380"/>
    </location>
</feature>
<keyword evidence="1" id="KW-0812">Transmembrane</keyword>
<dbReference type="Proteomes" id="UP000748752">
    <property type="component" value="Unassembled WGS sequence"/>
</dbReference>
<dbReference type="InterPro" id="IPR029058">
    <property type="entry name" value="AB_hydrolase_fold"/>
</dbReference>
<comment type="caution">
    <text evidence="2">The sequence shown here is derived from an EMBL/GenBank/DDBJ whole genome shotgun (WGS) entry which is preliminary data.</text>
</comment>
<keyword evidence="1" id="KW-0472">Membrane</keyword>
<evidence type="ECO:0000256" key="1">
    <source>
        <dbReference type="SAM" id="Phobius"/>
    </source>
</evidence>
<proteinExistence type="predicted"/>
<accession>A0ABS1CNQ7</accession>
<name>A0ABS1CNQ7_9GAMM</name>
<dbReference type="Gene3D" id="3.40.50.1820">
    <property type="entry name" value="alpha/beta hydrolase"/>
    <property type="match status" value="1"/>
</dbReference>
<reference evidence="2 3" key="1">
    <citation type="journal article" date="2020" name="Microorganisms">
        <title>Osmotic Adaptation and Compatible Solute Biosynthesis of Phototrophic Bacteria as Revealed from Genome Analyses.</title>
        <authorList>
            <person name="Imhoff J.F."/>
            <person name="Rahn T."/>
            <person name="Kunzel S."/>
            <person name="Keller A."/>
            <person name="Neulinger S.C."/>
        </authorList>
    </citation>
    <scope>NUCLEOTIDE SEQUENCE [LARGE SCALE GENOMIC DNA]</scope>
    <source>
        <strain evidence="2 3">DSM 6210</strain>
    </source>
</reference>